<evidence type="ECO:0000256" key="1">
    <source>
        <dbReference type="SAM" id="Phobius"/>
    </source>
</evidence>
<keyword evidence="1" id="KW-0472">Membrane</keyword>
<proteinExistence type="predicted"/>
<keyword evidence="4" id="KW-1185">Reference proteome</keyword>
<reference evidence="3 4" key="1">
    <citation type="submission" date="2016-10" db="EMBL/GenBank/DDBJ databases">
        <authorList>
            <person name="Varghese N."/>
            <person name="Submissions S."/>
        </authorList>
    </citation>
    <scope>NUCLEOTIDE SEQUENCE [LARGE SCALE GENOMIC DNA]</scope>
    <source>
        <strain evidence="3 4">DSM 20748</strain>
    </source>
</reference>
<dbReference type="RefSeq" id="WP_093107652.1">
    <property type="nucleotide sequence ID" value="NZ_FNOS01000005.1"/>
</dbReference>
<evidence type="ECO:0000259" key="2">
    <source>
        <dbReference type="Pfam" id="PF01882"/>
    </source>
</evidence>
<gene>
    <name evidence="3" type="ORF">SAMN04488081_2112</name>
</gene>
<dbReference type="EMBL" id="FNOS01000005">
    <property type="protein sequence ID" value="SDY11913.1"/>
    <property type="molecule type" value="Genomic_DNA"/>
</dbReference>
<dbReference type="InterPro" id="IPR002881">
    <property type="entry name" value="DUF58"/>
</dbReference>
<dbReference type="Pfam" id="PF01882">
    <property type="entry name" value="DUF58"/>
    <property type="match status" value="1"/>
</dbReference>
<sequence length="416" mass="47868">MKRKLFRAGKVGLLFILFAILFSYAMFQGGFVSWFLFYSFLPFLVYMGGLLFYPLDDWTGARTLSSGLIESGEAVDIEVELRRTIPFPLYFMKVKESYPETLHLKVRTGEGVATVDREEKTVERMIFPWFRRKVRFHYRLDHLPRGSHQLGEMYIRTGDFFGFVKKEAAINAGGRFTVYPPSRNVTLSFGSKGFGQGKSAAANVKERHSNMVAGLREYAPGDRISWVDWKATARKNKMMTKEFEQEKSSESVLVLSTLSSPANTAEFEGAVEFAYSLMLKLTRRETRQLSFLSLGKAGKYVASIHSRRQQEMIRYHLAEVYPDETGNFEEEMAKGHGRLPAQATLMIISTDLDDSIKNSLLRLSPSGRNVVLFVIMFHKEWDFTKQKHVRELKEYGVRVQVLTEKAWKRPEFEVEV</sequence>
<dbReference type="PANTHER" id="PTHR34351:SF2">
    <property type="entry name" value="DUF58 DOMAIN-CONTAINING PROTEIN"/>
    <property type="match status" value="1"/>
</dbReference>
<name>A0A1H3H8K9_9BACI</name>
<evidence type="ECO:0000313" key="4">
    <source>
        <dbReference type="Proteomes" id="UP000198647"/>
    </source>
</evidence>
<protein>
    <submittedName>
        <fullName evidence="3">Uncharacterized conserved protein, DUF58 family, contains vWF domain</fullName>
    </submittedName>
</protein>
<comment type="caution">
    <text evidence="3">The sequence shown here is derived from an EMBL/GenBank/DDBJ whole genome shotgun (WGS) entry which is preliminary data.</text>
</comment>
<keyword evidence="1" id="KW-0812">Transmembrane</keyword>
<evidence type="ECO:0000313" key="3">
    <source>
        <dbReference type="EMBL" id="SDY11913.1"/>
    </source>
</evidence>
<accession>A0A1H3H8K9</accession>
<dbReference type="Proteomes" id="UP000198647">
    <property type="component" value="Unassembled WGS sequence"/>
</dbReference>
<organism evidence="3 4">
    <name type="scientific">Salimicrobium album</name>
    <dbReference type="NCBI Taxonomy" id="50717"/>
    <lineage>
        <taxon>Bacteria</taxon>
        <taxon>Bacillati</taxon>
        <taxon>Bacillota</taxon>
        <taxon>Bacilli</taxon>
        <taxon>Bacillales</taxon>
        <taxon>Bacillaceae</taxon>
        <taxon>Salimicrobium</taxon>
    </lineage>
</organism>
<feature type="domain" description="DUF58" evidence="2">
    <location>
        <begin position="215"/>
        <end position="380"/>
    </location>
</feature>
<dbReference type="PANTHER" id="PTHR34351">
    <property type="entry name" value="SLR1927 PROTEIN-RELATED"/>
    <property type="match status" value="1"/>
</dbReference>
<keyword evidence="1" id="KW-1133">Transmembrane helix</keyword>
<feature type="transmembrane region" description="Helical" evidence="1">
    <location>
        <begin position="35"/>
        <end position="55"/>
    </location>
</feature>